<name>A0A1J4MTY0_9CRYT</name>
<keyword evidence="2" id="KW-1185">Reference proteome</keyword>
<dbReference type="VEuPathDB" id="CryptoDB:cand_014480"/>
<comment type="caution">
    <text evidence="1">The sequence shown here is derived from an EMBL/GenBank/DDBJ whole genome shotgun (WGS) entry which is preliminary data.</text>
</comment>
<accession>A0A1J4MTY0</accession>
<sequence>MENSEIVWCSSNYVRYDLKSKDSGKSNQAHKSESLLEVEYNIATASDLKTVPISGTQQNFIEQHLWQISSTDELNLTYSESTEKIKFLTQDITENTTIFCNNWGKLGRTFWIIYIMCLSMIQDISGVIIPNPIYKQELTGSKINVVTNIPCISILYPFYWKYILTPIRLFFAIILKYLWNSHLSVTDVKPINKFFSPMTWFPRSLYFIDAAHLNIGTGINIYISPFRRLISRTTDLRYCPEIWRIINKGSNRKIIYISTRPIGYIIALGYSDGFSIWEHKPPFTGSSHDGSFISNGSWKCIFSINLYSLKCLLWSNDGRTLYVGDGSCIRAFSYIYMATINSIEQEMSIDNFSLYGNGQIIFRAPTFVHDCLAIATSDIFSILGIVWDDGYINFVDTNTCNYLVVKHISKFKLKRVFLPIITCVDDLSNNQSCTFLFSDSNNMYEFLIKQDISQLQSNSNENMKDISNNSLEFTRLRALPIHSSNREKKILSFTSSYQRVAIVYENSNLVWLYSYTIKYNTNSHLLLIGTIEGYGIPRQINMQIIPHSVKSIKGSMLIIKWISHDDHSDDDTEYNYKIKSYPLFYNI</sequence>
<gene>
    <name evidence="1" type="ORF">cand_014480</name>
</gene>
<reference evidence="1 2" key="1">
    <citation type="submission" date="2016-10" db="EMBL/GenBank/DDBJ databases">
        <title>Reductive evolution of mitochondrial metabolism and differential evolution of invasion-related proteins in Cryptosporidium.</title>
        <authorList>
            <person name="Liu S."/>
            <person name="Roellig D.M."/>
            <person name="Guo Y."/>
            <person name="Li N."/>
            <person name="Frace M.A."/>
            <person name="Tang K."/>
            <person name="Zhang L."/>
            <person name="Feng Y."/>
            <person name="Xiao L."/>
        </authorList>
    </citation>
    <scope>NUCLEOTIDE SEQUENCE [LARGE SCALE GENOMIC DNA]</scope>
    <source>
        <strain evidence="1">30847</strain>
    </source>
</reference>
<proteinExistence type="predicted"/>
<dbReference type="EMBL" id="LRBS01000031">
    <property type="protein sequence ID" value="OII77632.1"/>
    <property type="molecule type" value="Genomic_DNA"/>
</dbReference>
<dbReference type="Proteomes" id="UP000186804">
    <property type="component" value="Unassembled WGS sequence"/>
</dbReference>
<protein>
    <submittedName>
        <fullName evidence="1">Uncharacterized protein</fullName>
    </submittedName>
</protein>
<evidence type="ECO:0000313" key="1">
    <source>
        <dbReference type="EMBL" id="OII77632.1"/>
    </source>
</evidence>
<dbReference type="AlphaFoldDB" id="A0A1J4MTY0"/>
<dbReference type="GeneID" id="92365633"/>
<dbReference type="OrthoDB" id="337348at2759"/>
<organism evidence="1 2">
    <name type="scientific">Cryptosporidium andersoni</name>
    <dbReference type="NCBI Taxonomy" id="117008"/>
    <lineage>
        <taxon>Eukaryota</taxon>
        <taxon>Sar</taxon>
        <taxon>Alveolata</taxon>
        <taxon>Apicomplexa</taxon>
        <taxon>Conoidasida</taxon>
        <taxon>Coccidia</taxon>
        <taxon>Eucoccidiorida</taxon>
        <taxon>Eimeriorina</taxon>
        <taxon>Cryptosporidiidae</taxon>
        <taxon>Cryptosporidium</taxon>
    </lineage>
</organism>
<dbReference type="RefSeq" id="XP_067069478.1">
    <property type="nucleotide sequence ID" value="XM_067211683.1"/>
</dbReference>
<dbReference type="SUPFAM" id="SSF50998">
    <property type="entry name" value="Quinoprotein alcohol dehydrogenase-like"/>
    <property type="match status" value="1"/>
</dbReference>
<evidence type="ECO:0000313" key="2">
    <source>
        <dbReference type="Proteomes" id="UP000186804"/>
    </source>
</evidence>
<dbReference type="InterPro" id="IPR011047">
    <property type="entry name" value="Quinoprotein_ADH-like_sf"/>
</dbReference>